<dbReference type="PRINTS" id="PR00294">
    <property type="entry name" value="SSBTLNINHBTR"/>
</dbReference>
<comment type="subunit">
    <text evidence="3">Homodimer.</text>
</comment>
<keyword evidence="9" id="KW-0732">Signal</keyword>
<evidence type="ECO:0000256" key="3">
    <source>
        <dbReference type="ARBA" id="ARBA00011738"/>
    </source>
</evidence>
<dbReference type="InterPro" id="IPR023549">
    <property type="entry name" value="Subtilisin_inhibitor"/>
</dbReference>
<keyword evidence="11" id="KW-0645">Protease</keyword>
<comment type="subcellular location">
    <subcellularLocation>
        <location evidence="1">Secreted</location>
    </subcellularLocation>
</comment>
<name>A0ABM7M1B5_9ACTN</name>
<evidence type="ECO:0000256" key="5">
    <source>
        <dbReference type="ARBA" id="ARBA00022690"/>
    </source>
</evidence>
<keyword evidence="5 8" id="KW-0646">Protease inhibitor</keyword>
<feature type="chain" id="PRO_5046415562" evidence="9">
    <location>
        <begin position="33"/>
        <end position="136"/>
    </location>
</feature>
<dbReference type="GO" id="GO:0008233">
    <property type="term" value="F:peptidase activity"/>
    <property type="evidence" value="ECO:0007669"/>
    <property type="project" value="UniProtKB-KW"/>
</dbReference>
<dbReference type="Pfam" id="PF00720">
    <property type="entry name" value="SSI"/>
    <property type="match status" value="1"/>
</dbReference>
<proteinExistence type="inferred from homology"/>
<reference evidence="11 12" key="1">
    <citation type="submission" date="2020-08" db="EMBL/GenBank/DDBJ databases">
        <title>Whole genome shotgun sequence of Actinoplanes ianthinogenes NBRC 13996.</title>
        <authorList>
            <person name="Komaki H."/>
            <person name="Tamura T."/>
        </authorList>
    </citation>
    <scope>NUCLEOTIDE SEQUENCE [LARGE SCALE GENOMIC DNA]</scope>
    <source>
        <strain evidence="11 12">NBRC 13996</strain>
    </source>
</reference>
<evidence type="ECO:0000313" key="11">
    <source>
        <dbReference type="EMBL" id="BCJ45416.1"/>
    </source>
</evidence>
<evidence type="ECO:0000259" key="10">
    <source>
        <dbReference type="Pfam" id="PF00720"/>
    </source>
</evidence>
<keyword evidence="4" id="KW-0964">Secreted</keyword>
<accession>A0ABM7M1B5</accession>
<evidence type="ECO:0000256" key="2">
    <source>
        <dbReference type="ARBA" id="ARBA00010472"/>
    </source>
</evidence>
<gene>
    <name evidence="11" type="ORF">Aiant_60730</name>
</gene>
<evidence type="ECO:0000256" key="1">
    <source>
        <dbReference type="ARBA" id="ARBA00004613"/>
    </source>
</evidence>
<comment type="similarity">
    <text evidence="2 8">Belongs to the protease inhibitor I16 (SSI) family.</text>
</comment>
<dbReference type="EMBL" id="AP023356">
    <property type="protein sequence ID" value="BCJ45416.1"/>
    <property type="molecule type" value="Genomic_DNA"/>
</dbReference>
<keyword evidence="6 8" id="KW-0722">Serine protease inhibitor</keyword>
<keyword evidence="12" id="KW-1185">Reference proteome</keyword>
<evidence type="ECO:0000256" key="4">
    <source>
        <dbReference type="ARBA" id="ARBA00022525"/>
    </source>
</evidence>
<feature type="signal peptide" evidence="9">
    <location>
        <begin position="1"/>
        <end position="32"/>
    </location>
</feature>
<dbReference type="SUPFAM" id="SSF55399">
    <property type="entry name" value="Subtilisin inhibitor"/>
    <property type="match status" value="1"/>
</dbReference>
<evidence type="ECO:0000256" key="9">
    <source>
        <dbReference type="SAM" id="SignalP"/>
    </source>
</evidence>
<dbReference type="InterPro" id="IPR036819">
    <property type="entry name" value="Subtilisin_inhibitor-like_sf"/>
</dbReference>
<dbReference type="InterPro" id="IPR000691">
    <property type="entry name" value="Prot_inh_I16_SSI"/>
</dbReference>
<dbReference type="PROSITE" id="PS00999">
    <property type="entry name" value="SSI"/>
    <property type="match status" value="1"/>
</dbReference>
<evidence type="ECO:0000256" key="8">
    <source>
        <dbReference type="RuleBase" id="RU003471"/>
    </source>
</evidence>
<dbReference type="Proteomes" id="UP000676967">
    <property type="component" value="Chromosome"/>
</dbReference>
<dbReference type="GO" id="GO:0006508">
    <property type="term" value="P:proteolysis"/>
    <property type="evidence" value="ECO:0007669"/>
    <property type="project" value="UniProtKB-KW"/>
</dbReference>
<keyword evidence="11" id="KW-0378">Hydrolase</keyword>
<dbReference type="Gene3D" id="3.30.350.10">
    <property type="entry name" value="Subtilisin inhibitor-like"/>
    <property type="match status" value="1"/>
</dbReference>
<feature type="domain" description="Subtilisin inhibitor" evidence="10">
    <location>
        <begin position="40"/>
        <end position="122"/>
    </location>
</feature>
<organism evidence="11 12">
    <name type="scientific">Actinoplanes ianthinogenes</name>
    <dbReference type="NCBI Taxonomy" id="122358"/>
    <lineage>
        <taxon>Bacteria</taxon>
        <taxon>Bacillati</taxon>
        <taxon>Actinomycetota</taxon>
        <taxon>Actinomycetes</taxon>
        <taxon>Micromonosporales</taxon>
        <taxon>Micromonosporaceae</taxon>
        <taxon>Actinoplanes</taxon>
    </lineage>
</organism>
<keyword evidence="7" id="KW-1015">Disulfide bond</keyword>
<evidence type="ECO:0000256" key="7">
    <source>
        <dbReference type="ARBA" id="ARBA00023157"/>
    </source>
</evidence>
<evidence type="ECO:0000256" key="6">
    <source>
        <dbReference type="ARBA" id="ARBA00022900"/>
    </source>
</evidence>
<sequence length="136" mass="14482">MRYQRTNGECTMLLRICAGLAAVLSAAVPVSAEARPATGSRLVLTYTADAGYATAVKLTCDPAGGGHPKPAQACAALTRAGADPARLRPADRYCFLLYRPITARLAGTWRGRSVTWAHTYGNSCEMNRATGVLFDF</sequence>
<protein>
    <submittedName>
        <fullName evidence="11">Protease</fullName>
    </submittedName>
</protein>
<evidence type="ECO:0000313" key="12">
    <source>
        <dbReference type="Proteomes" id="UP000676967"/>
    </source>
</evidence>
<dbReference type="InterPro" id="IPR020054">
    <property type="entry name" value="Prot_inh_SSI_I16_CS"/>
</dbReference>